<proteinExistence type="predicted"/>
<sequence length="233" mass="24819">MNTSMRRISVVSFAAVLGLSVTSCGGDDAGAEPNATDVEPSAGETSPEGGSADPEEPSGEGGAAEDPEPSPSPVPASSDGPAENWPEPEVPDEIYEETEEGALAALRYWFEADLYMELTGEPEPFELVSSADCQICGGRIGQFEKLYAKDGGWHLAEGAKVEDEIVSSVSENQQVSILFTIREGDFAEFSADGEQLVEGGEESLSGVEATLHYQGDRWRVLELYFPDDTTAEN</sequence>
<dbReference type="Pfam" id="PF19843">
    <property type="entry name" value="DUF6318"/>
    <property type="match status" value="1"/>
</dbReference>
<gene>
    <name evidence="4" type="ORF">H4W27_001468</name>
</gene>
<evidence type="ECO:0000313" key="4">
    <source>
        <dbReference type="EMBL" id="MBE1524350.1"/>
    </source>
</evidence>
<keyword evidence="2" id="KW-0732">Signal</keyword>
<accession>A0ABR9JEK0</accession>
<organism evidence="4 5">
    <name type="scientific">Nesterenkonia lutea</name>
    <dbReference type="NCBI Taxonomy" id="272919"/>
    <lineage>
        <taxon>Bacteria</taxon>
        <taxon>Bacillati</taxon>
        <taxon>Actinomycetota</taxon>
        <taxon>Actinomycetes</taxon>
        <taxon>Micrococcales</taxon>
        <taxon>Micrococcaceae</taxon>
        <taxon>Nesterenkonia</taxon>
    </lineage>
</organism>
<feature type="chain" id="PRO_5046226448" description="DUF6318 domain-containing protein" evidence="2">
    <location>
        <begin position="26"/>
        <end position="233"/>
    </location>
</feature>
<dbReference type="EMBL" id="JADBED010000001">
    <property type="protein sequence ID" value="MBE1524350.1"/>
    <property type="molecule type" value="Genomic_DNA"/>
</dbReference>
<keyword evidence="5" id="KW-1185">Reference proteome</keyword>
<dbReference type="PROSITE" id="PS51257">
    <property type="entry name" value="PROKAR_LIPOPROTEIN"/>
    <property type="match status" value="1"/>
</dbReference>
<dbReference type="InterPro" id="IPR046281">
    <property type="entry name" value="DUF6318"/>
</dbReference>
<evidence type="ECO:0000313" key="5">
    <source>
        <dbReference type="Proteomes" id="UP000643525"/>
    </source>
</evidence>
<evidence type="ECO:0000256" key="2">
    <source>
        <dbReference type="SAM" id="SignalP"/>
    </source>
</evidence>
<evidence type="ECO:0000259" key="3">
    <source>
        <dbReference type="Pfam" id="PF19843"/>
    </source>
</evidence>
<feature type="signal peptide" evidence="2">
    <location>
        <begin position="1"/>
        <end position="25"/>
    </location>
</feature>
<dbReference type="RefSeq" id="WP_192595374.1">
    <property type="nucleotide sequence ID" value="NZ_BAAALJ010000024.1"/>
</dbReference>
<comment type="caution">
    <text evidence="4">The sequence shown here is derived from an EMBL/GenBank/DDBJ whole genome shotgun (WGS) entry which is preliminary data.</text>
</comment>
<feature type="region of interest" description="Disordered" evidence="1">
    <location>
        <begin position="21"/>
        <end position="89"/>
    </location>
</feature>
<protein>
    <recommendedName>
        <fullName evidence="3">DUF6318 domain-containing protein</fullName>
    </recommendedName>
</protein>
<feature type="domain" description="DUF6318" evidence="3">
    <location>
        <begin position="74"/>
        <end position="222"/>
    </location>
</feature>
<evidence type="ECO:0000256" key="1">
    <source>
        <dbReference type="SAM" id="MobiDB-lite"/>
    </source>
</evidence>
<feature type="compositionally biased region" description="Acidic residues" evidence="1">
    <location>
        <begin position="53"/>
        <end position="68"/>
    </location>
</feature>
<dbReference type="Proteomes" id="UP000643525">
    <property type="component" value="Unassembled WGS sequence"/>
</dbReference>
<name>A0ABR9JEK0_9MICC</name>
<reference evidence="4 5" key="1">
    <citation type="submission" date="2020-10" db="EMBL/GenBank/DDBJ databases">
        <title>Sequencing the genomes of 1000 actinobacteria strains.</title>
        <authorList>
            <person name="Klenk H.-P."/>
        </authorList>
    </citation>
    <scope>NUCLEOTIDE SEQUENCE [LARGE SCALE GENOMIC DNA]</scope>
    <source>
        <strain evidence="4 5">DSM 15666</strain>
    </source>
</reference>